<dbReference type="Proteomes" id="UP000762676">
    <property type="component" value="Unassembled WGS sequence"/>
</dbReference>
<feature type="region of interest" description="Disordered" evidence="1">
    <location>
        <begin position="47"/>
        <end position="73"/>
    </location>
</feature>
<sequence>MQRRGLVVDTRLSDHEFRGSNPGLAGAAVSRVTSATKYTLLSTPGLLSRETEHSPTECDVTGPGQTLHRDIPKSPPTLGDCTYCVSFVVSGS</sequence>
<accession>A0AAV4IDE4</accession>
<gene>
    <name evidence="2" type="ORF">ElyMa_001238800</name>
</gene>
<reference evidence="2 3" key="1">
    <citation type="journal article" date="2021" name="Elife">
        <title>Chloroplast acquisition without the gene transfer in kleptoplastic sea slugs, Plakobranchus ocellatus.</title>
        <authorList>
            <person name="Maeda T."/>
            <person name="Takahashi S."/>
            <person name="Yoshida T."/>
            <person name="Shimamura S."/>
            <person name="Takaki Y."/>
            <person name="Nagai Y."/>
            <person name="Toyoda A."/>
            <person name="Suzuki Y."/>
            <person name="Arimoto A."/>
            <person name="Ishii H."/>
            <person name="Satoh N."/>
            <person name="Nishiyama T."/>
            <person name="Hasebe M."/>
            <person name="Maruyama T."/>
            <person name="Minagawa J."/>
            <person name="Obokata J."/>
            <person name="Shigenobu S."/>
        </authorList>
    </citation>
    <scope>NUCLEOTIDE SEQUENCE [LARGE SCALE GENOMIC DNA]</scope>
</reference>
<keyword evidence="3" id="KW-1185">Reference proteome</keyword>
<evidence type="ECO:0000313" key="3">
    <source>
        <dbReference type="Proteomes" id="UP000762676"/>
    </source>
</evidence>
<dbReference type="EMBL" id="BMAT01002446">
    <property type="protein sequence ID" value="GFS07002.1"/>
    <property type="molecule type" value="Genomic_DNA"/>
</dbReference>
<evidence type="ECO:0000313" key="2">
    <source>
        <dbReference type="EMBL" id="GFS07002.1"/>
    </source>
</evidence>
<dbReference type="AlphaFoldDB" id="A0AAV4IDE4"/>
<organism evidence="2 3">
    <name type="scientific">Elysia marginata</name>
    <dbReference type="NCBI Taxonomy" id="1093978"/>
    <lineage>
        <taxon>Eukaryota</taxon>
        <taxon>Metazoa</taxon>
        <taxon>Spiralia</taxon>
        <taxon>Lophotrochozoa</taxon>
        <taxon>Mollusca</taxon>
        <taxon>Gastropoda</taxon>
        <taxon>Heterobranchia</taxon>
        <taxon>Euthyneura</taxon>
        <taxon>Panpulmonata</taxon>
        <taxon>Sacoglossa</taxon>
        <taxon>Placobranchoidea</taxon>
        <taxon>Plakobranchidae</taxon>
        <taxon>Elysia</taxon>
    </lineage>
</organism>
<comment type="caution">
    <text evidence="2">The sequence shown here is derived from an EMBL/GenBank/DDBJ whole genome shotgun (WGS) entry which is preliminary data.</text>
</comment>
<name>A0AAV4IDE4_9GAST</name>
<protein>
    <submittedName>
        <fullName evidence="2">Uncharacterized protein</fullName>
    </submittedName>
</protein>
<evidence type="ECO:0000256" key="1">
    <source>
        <dbReference type="SAM" id="MobiDB-lite"/>
    </source>
</evidence>
<proteinExistence type="predicted"/>